<dbReference type="GO" id="GO:0016787">
    <property type="term" value="F:hydrolase activity"/>
    <property type="evidence" value="ECO:0007669"/>
    <property type="project" value="UniProtKB-KW"/>
</dbReference>
<evidence type="ECO:0000259" key="1">
    <source>
        <dbReference type="Pfam" id="PF01738"/>
    </source>
</evidence>
<dbReference type="InterPro" id="IPR029058">
    <property type="entry name" value="AB_hydrolase_fold"/>
</dbReference>
<feature type="domain" description="Dienelactone hydrolase" evidence="1">
    <location>
        <begin position="17"/>
        <end position="218"/>
    </location>
</feature>
<sequence length="220" mass="24100">MGSMIEFKRPDGQTSPGYLAEAANAKGNIVVLQEWWGLNDQIKKTADRFAQAGFNALVPDLYRGRLASDQDEASHMMNGLDFMDAALQDVRGAVLYLKQGGGKTAVGGFCMGGALTIIAGVKVPECDAAVCYYGIPPKEAADPAQMKVPFLAHFATQDDWCTPEAVAQLRKDMQGLSVPVDIHEYEGHHAFFNEARPEVFNRNAAELSWDRTISFLERTL</sequence>
<proteinExistence type="predicted"/>
<dbReference type="InterPro" id="IPR051049">
    <property type="entry name" value="Dienelactone_hydrolase-like"/>
</dbReference>
<keyword evidence="2" id="KW-0378">Hydrolase</keyword>
<gene>
    <name evidence="2" type="ORF">HH303_07585</name>
</gene>
<evidence type="ECO:0000313" key="3">
    <source>
        <dbReference type="Proteomes" id="UP000539372"/>
    </source>
</evidence>
<keyword evidence="3" id="KW-1185">Reference proteome</keyword>
<dbReference type="SUPFAM" id="SSF53474">
    <property type="entry name" value="alpha/beta-Hydrolases"/>
    <property type="match status" value="1"/>
</dbReference>
<organism evidence="2 3">
    <name type="scientific">Pacificispira spongiicola</name>
    <dbReference type="NCBI Taxonomy" id="2729598"/>
    <lineage>
        <taxon>Bacteria</taxon>
        <taxon>Pseudomonadati</taxon>
        <taxon>Pseudomonadota</taxon>
        <taxon>Alphaproteobacteria</taxon>
        <taxon>Rhodospirillales</taxon>
        <taxon>Rhodospirillaceae</taxon>
        <taxon>Pacificispira</taxon>
    </lineage>
</organism>
<comment type="caution">
    <text evidence="2">The sequence shown here is derived from an EMBL/GenBank/DDBJ whole genome shotgun (WGS) entry which is preliminary data.</text>
</comment>
<dbReference type="Gene3D" id="3.40.50.1820">
    <property type="entry name" value="alpha/beta hydrolase"/>
    <property type="match status" value="1"/>
</dbReference>
<dbReference type="InterPro" id="IPR002925">
    <property type="entry name" value="Dienelactn_hydro"/>
</dbReference>
<dbReference type="RefSeq" id="WP_169624625.1">
    <property type="nucleotide sequence ID" value="NZ_JABBNT010000002.1"/>
</dbReference>
<dbReference type="Proteomes" id="UP000539372">
    <property type="component" value="Unassembled WGS sequence"/>
</dbReference>
<reference evidence="2 3" key="1">
    <citation type="submission" date="2020-04" db="EMBL/GenBank/DDBJ databases">
        <title>Rhodospirillaceae bacterium KN72 isolated from deep sea.</title>
        <authorList>
            <person name="Zhang D.-C."/>
        </authorList>
    </citation>
    <scope>NUCLEOTIDE SEQUENCE [LARGE SCALE GENOMIC DNA]</scope>
    <source>
        <strain evidence="2 3">KN72</strain>
    </source>
</reference>
<dbReference type="PANTHER" id="PTHR46623:SF6">
    <property type="entry name" value="ALPHA_BETA-HYDROLASES SUPERFAMILY PROTEIN"/>
    <property type="match status" value="1"/>
</dbReference>
<evidence type="ECO:0000313" key="2">
    <source>
        <dbReference type="EMBL" id="NMM44335.1"/>
    </source>
</evidence>
<name>A0A7Y0DZ99_9PROT</name>
<dbReference type="AlphaFoldDB" id="A0A7Y0DZ99"/>
<dbReference type="EMBL" id="JABBNT010000002">
    <property type="protein sequence ID" value="NMM44335.1"/>
    <property type="molecule type" value="Genomic_DNA"/>
</dbReference>
<dbReference type="Pfam" id="PF01738">
    <property type="entry name" value="DLH"/>
    <property type="match status" value="1"/>
</dbReference>
<protein>
    <submittedName>
        <fullName evidence="2">Dienelactone hydrolase family protein</fullName>
    </submittedName>
</protein>
<dbReference type="PANTHER" id="PTHR46623">
    <property type="entry name" value="CARBOXYMETHYLENEBUTENOLIDASE-RELATED"/>
    <property type="match status" value="1"/>
</dbReference>
<accession>A0A7Y0DZ99</accession>